<dbReference type="RefSeq" id="WP_008868343.1">
    <property type="nucleotide sequence ID" value="NZ_ACJN02000001.1"/>
</dbReference>
<name>D6SKJ8_9BACT</name>
<sequence>MSRTVCNCKSRPFFSRGAGKVRGAAVILLALIICGFPWSALADEPRLPESILGMEKTEVMKGKEASKKVDRMHRGDVATGMDYIAEYTDGDHSATYYVSLYDEPEEAVKARQEMARKMEETSHEFSHFMQRTVNEHTVYMALAHDQAHYFFAQDMELVWLAVDISVAEDALKELFSTK</sequence>
<evidence type="ECO:0000313" key="1">
    <source>
        <dbReference type="EMBL" id="EFI35209.1"/>
    </source>
</evidence>
<dbReference type="EMBL" id="ACJN02000001">
    <property type="protein sequence ID" value="EFI35209.1"/>
    <property type="molecule type" value="Genomic_DNA"/>
</dbReference>
<comment type="caution">
    <text evidence="1">The sequence shown here is derived from an EMBL/GenBank/DDBJ whole genome shotgun (WGS) entry which is preliminary data.</text>
</comment>
<dbReference type="OrthoDB" id="5471922at2"/>
<protein>
    <recommendedName>
        <fullName evidence="3">DUF4367 domain-containing protein</fullName>
    </recommendedName>
</protein>
<dbReference type="AlphaFoldDB" id="D6SKJ8"/>
<keyword evidence="2" id="KW-1185">Reference proteome</keyword>
<accession>D6SKJ8</accession>
<organism evidence="1 2">
    <name type="scientific">Desulfonatronospira thiodismutans ASO3-1</name>
    <dbReference type="NCBI Taxonomy" id="555779"/>
    <lineage>
        <taxon>Bacteria</taxon>
        <taxon>Pseudomonadati</taxon>
        <taxon>Thermodesulfobacteriota</taxon>
        <taxon>Desulfovibrionia</taxon>
        <taxon>Desulfovibrionales</taxon>
        <taxon>Desulfonatronovibrionaceae</taxon>
        <taxon>Desulfonatronospira</taxon>
    </lineage>
</organism>
<evidence type="ECO:0008006" key="3">
    <source>
        <dbReference type="Google" id="ProtNLM"/>
    </source>
</evidence>
<gene>
    <name evidence="1" type="ORF">Dthio_PD2618</name>
</gene>
<evidence type="ECO:0000313" key="2">
    <source>
        <dbReference type="Proteomes" id="UP000005496"/>
    </source>
</evidence>
<dbReference type="Proteomes" id="UP000005496">
    <property type="component" value="Unassembled WGS sequence"/>
</dbReference>
<reference evidence="1" key="1">
    <citation type="submission" date="2010-05" db="EMBL/GenBank/DDBJ databases">
        <title>The draft genome of Desulfonatronospira thiodismutans ASO3-1.</title>
        <authorList>
            <consortium name="US DOE Joint Genome Institute (JGI-PGF)"/>
            <person name="Lucas S."/>
            <person name="Copeland A."/>
            <person name="Lapidus A."/>
            <person name="Cheng J.-F."/>
            <person name="Bruce D."/>
            <person name="Goodwin L."/>
            <person name="Pitluck S."/>
            <person name="Chertkov O."/>
            <person name="Brettin T."/>
            <person name="Detter J.C."/>
            <person name="Han C."/>
            <person name="Land M.L."/>
            <person name="Hauser L."/>
            <person name="Kyrpides N."/>
            <person name="Mikhailova N."/>
            <person name="Muyzer G."/>
            <person name="Woyke T."/>
        </authorList>
    </citation>
    <scope>NUCLEOTIDE SEQUENCE [LARGE SCALE GENOMIC DNA]</scope>
    <source>
        <strain evidence="1">ASO3-1</strain>
    </source>
</reference>
<proteinExistence type="predicted"/>